<accession>A0A4R5EY36</accession>
<dbReference type="Proteomes" id="UP000294662">
    <property type="component" value="Unassembled WGS sequence"/>
</dbReference>
<gene>
    <name evidence="5" type="ORF">E1B25_07300</name>
</gene>
<dbReference type="PANTHER" id="PTHR30290">
    <property type="entry name" value="PERIPLASMIC BINDING COMPONENT OF ABC TRANSPORTER"/>
    <property type="match status" value="1"/>
</dbReference>
<dbReference type="GO" id="GO:0043190">
    <property type="term" value="C:ATP-binding cassette (ABC) transporter complex"/>
    <property type="evidence" value="ECO:0007669"/>
    <property type="project" value="InterPro"/>
</dbReference>
<dbReference type="EMBL" id="SMFP01000003">
    <property type="protein sequence ID" value="TDE39842.1"/>
    <property type="molecule type" value="Genomic_DNA"/>
</dbReference>
<dbReference type="GO" id="GO:0015833">
    <property type="term" value="P:peptide transport"/>
    <property type="evidence" value="ECO:0007669"/>
    <property type="project" value="TreeGrafter"/>
</dbReference>
<evidence type="ECO:0000256" key="2">
    <source>
        <dbReference type="ARBA" id="ARBA00005695"/>
    </source>
</evidence>
<proteinExistence type="inferred from homology"/>
<dbReference type="Gene3D" id="3.90.76.10">
    <property type="entry name" value="Dipeptide-binding Protein, Domain 1"/>
    <property type="match status" value="1"/>
</dbReference>
<evidence type="ECO:0000313" key="6">
    <source>
        <dbReference type="Proteomes" id="UP000294662"/>
    </source>
</evidence>
<dbReference type="CDD" id="cd00995">
    <property type="entry name" value="PBP2_NikA_DppA_OppA_like"/>
    <property type="match status" value="1"/>
</dbReference>
<comment type="subcellular location">
    <subcellularLocation>
        <location evidence="1">Periplasm</location>
    </subcellularLocation>
</comment>
<dbReference type="Gene3D" id="3.40.190.10">
    <property type="entry name" value="Periplasmic binding protein-like II"/>
    <property type="match status" value="1"/>
</dbReference>
<organism evidence="5 6">
    <name type="scientific">Antarcticimicrobium sediminis</name>
    <dbReference type="NCBI Taxonomy" id="2546227"/>
    <lineage>
        <taxon>Bacteria</taxon>
        <taxon>Pseudomonadati</taxon>
        <taxon>Pseudomonadota</taxon>
        <taxon>Alphaproteobacteria</taxon>
        <taxon>Rhodobacterales</taxon>
        <taxon>Paracoccaceae</taxon>
        <taxon>Antarcticimicrobium</taxon>
    </lineage>
</organism>
<feature type="domain" description="Solute-binding protein family 5" evidence="4">
    <location>
        <begin position="76"/>
        <end position="430"/>
    </location>
</feature>
<feature type="signal peptide" evidence="3">
    <location>
        <begin position="1"/>
        <end position="30"/>
    </location>
</feature>
<dbReference type="InterPro" id="IPR039424">
    <property type="entry name" value="SBP_5"/>
</dbReference>
<dbReference type="PIRSF" id="PIRSF002741">
    <property type="entry name" value="MppA"/>
    <property type="match status" value="1"/>
</dbReference>
<keyword evidence="6" id="KW-1185">Reference proteome</keyword>
<evidence type="ECO:0000256" key="3">
    <source>
        <dbReference type="SAM" id="SignalP"/>
    </source>
</evidence>
<comment type="caution">
    <text evidence="5">The sequence shown here is derived from an EMBL/GenBank/DDBJ whole genome shotgun (WGS) entry which is preliminary data.</text>
</comment>
<dbReference type="RefSeq" id="WP_132828096.1">
    <property type="nucleotide sequence ID" value="NZ_SMFP01000003.1"/>
</dbReference>
<evidence type="ECO:0000256" key="1">
    <source>
        <dbReference type="ARBA" id="ARBA00004418"/>
    </source>
</evidence>
<comment type="similarity">
    <text evidence="2">Belongs to the bacterial solute-binding protein 5 family.</text>
</comment>
<dbReference type="Pfam" id="PF00496">
    <property type="entry name" value="SBP_bac_5"/>
    <property type="match status" value="1"/>
</dbReference>
<dbReference type="OrthoDB" id="9803988at2"/>
<evidence type="ECO:0000313" key="5">
    <source>
        <dbReference type="EMBL" id="TDE39842.1"/>
    </source>
</evidence>
<dbReference type="InterPro" id="IPR000914">
    <property type="entry name" value="SBP_5_dom"/>
</dbReference>
<protein>
    <submittedName>
        <fullName evidence="5">ABC transporter substrate-binding protein</fullName>
    </submittedName>
</protein>
<dbReference type="GO" id="GO:0030288">
    <property type="term" value="C:outer membrane-bounded periplasmic space"/>
    <property type="evidence" value="ECO:0007669"/>
    <property type="project" value="UniProtKB-ARBA"/>
</dbReference>
<dbReference type="AlphaFoldDB" id="A0A4R5EY36"/>
<name>A0A4R5EY36_9RHOB</name>
<sequence>MKMTRQQGILGLAFAAGLGMLTGLPGAAYAADDTIVWGKPGEITGFDAHVAGTVASWQMYQMVYETLLTTDDSMALQPGLAESWEQTSPTSYVFKIRPGAAFSNGRAVVAADVIGSLMRIKNPETASYWTAQLGTIAKIEAPDDHTVTVELEAPHTAFLAALAHVTAAIMPIKELEEGSFDPTSQLMGSGPFMVANHKQDESWSLTKNPHYWRKDATAPETLSALIIPDDSARMAALRDGRIDFTTFSNPDVALMLARDSNIEVLPQQTTNYYRMDVNAKSETSAFHDIRVRQAFNLALDRDAINDLVFAGSTTVDYPVPAAFGKDACHNTSTYALSREDRLSKAKDLLAEAGKPAPEITIMATSADPVYGRIAQVAQQSITEAGFKVDIVQPPVAEYLDKVFTKGEFDVSLSWLAGYTDPSMVIAWWNPNFAIWNQSFQEDVPALDTALEEVKSLPDGEIRDTKLVEICDMIDDGANLLALVSRTDYIAYRSDTIEVKVAKRSGSSNTFQFIYDFKSLD</sequence>
<keyword evidence="3" id="KW-0732">Signal</keyword>
<evidence type="ECO:0000259" key="4">
    <source>
        <dbReference type="Pfam" id="PF00496"/>
    </source>
</evidence>
<feature type="chain" id="PRO_5020493732" evidence="3">
    <location>
        <begin position="31"/>
        <end position="520"/>
    </location>
</feature>
<reference evidence="5 6" key="1">
    <citation type="submission" date="2019-03" db="EMBL/GenBank/DDBJ databases">
        <authorList>
            <person name="Zhang S."/>
        </authorList>
    </citation>
    <scope>NUCLEOTIDE SEQUENCE [LARGE SCALE GENOMIC DNA]</scope>
    <source>
        <strain evidence="5 6">S4J41</strain>
    </source>
</reference>
<dbReference type="SUPFAM" id="SSF53850">
    <property type="entry name" value="Periplasmic binding protein-like II"/>
    <property type="match status" value="1"/>
</dbReference>
<dbReference type="Gene3D" id="3.10.105.10">
    <property type="entry name" value="Dipeptide-binding Protein, Domain 3"/>
    <property type="match status" value="1"/>
</dbReference>
<dbReference type="GO" id="GO:1904680">
    <property type="term" value="F:peptide transmembrane transporter activity"/>
    <property type="evidence" value="ECO:0007669"/>
    <property type="project" value="TreeGrafter"/>
</dbReference>
<dbReference type="InterPro" id="IPR030678">
    <property type="entry name" value="Peptide/Ni-bd"/>
</dbReference>